<dbReference type="PANTHER" id="PTHR11614">
    <property type="entry name" value="PHOSPHOLIPASE-RELATED"/>
    <property type="match status" value="1"/>
</dbReference>
<keyword evidence="2" id="KW-0378">Hydrolase</keyword>
<organism evidence="2 3">
    <name type="scientific">Antrihabitans stalactiti</name>
    <dbReference type="NCBI Taxonomy" id="2584121"/>
    <lineage>
        <taxon>Bacteria</taxon>
        <taxon>Bacillati</taxon>
        <taxon>Actinomycetota</taxon>
        <taxon>Actinomycetes</taxon>
        <taxon>Mycobacteriales</taxon>
        <taxon>Nocardiaceae</taxon>
        <taxon>Antrihabitans</taxon>
    </lineage>
</organism>
<keyword evidence="3" id="KW-1185">Reference proteome</keyword>
<dbReference type="InterPro" id="IPR051044">
    <property type="entry name" value="MAG_DAG_Lipase"/>
</dbReference>
<reference evidence="2 3" key="2">
    <citation type="submission" date="2020-06" db="EMBL/GenBank/DDBJ databases">
        <title>Antribacter stalactiti gen. nov., sp. nov., a new member of the family Nacardiaceae isolated from a cave.</title>
        <authorList>
            <person name="Kim I.S."/>
        </authorList>
    </citation>
    <scope>NUCLEOTIDE SEQUENCE [LARGE SCALE GENOMIC DNA]</scope>
    <source>
        <strain evidence="2 3">YC2-7</strain>
    </source>
</reference>
<dbReference type="SUPFAM" id="SSF53474">
    <property type="entry name" value="alpha/beta-Hydrolases"/>
    <property type="match status" value="1"/>
</dbReference>
<dbReference type="Gene3D" id="3.40.50.1820">
    <property type="entry name" value="alpha/beta hydrolase"/>
    <property type="match status" value="1"/>
</dbReference>
<evidence type="ECO:0000313" key="2">
    <source>
        <dbReference type="EMBL" id="NMN94209.1"/>
    </source>
</evidence>
<name>A0A848K756_9NOCA</name>
<feature type="domain" description="Serine aminopeptidase S33" evidence="1">
    <location>
        <begin position="65"/>
        <end position="271"/>
    </location>
</feature>
<dbReference type="Pfam" id="PF12146">
    <property type="entry name" value="Hydrolase_4"/>
    <property type="match status" value="1"/>
</dbReference>
<comment type="caution">
    <text evidence="2">The sequence shown here is derived from an EMBL/GenBank/DDBJ whole genome shotgun (WGS) entry which is preliminary data.</text>
</comment>
<sequence>MVTQTPDTGSTVRSASGRAEWVPDVLGDDYQRTTIPLGTDPDGEGQIEATLVRFRPANSRPASAGPVLYIHGRSDYFFQRHVAEYFAERGYAFYALDLRKCGRSTRPGQTPHYVTNFAYYDRELDEAMRIIRGESAGAPVLLVAHSTGALTVSLWMNRKNRSSAGHGVSGMILNSPFFDLPGPAYLRSIVLTAFIEGAGWLRSHSEIPRTSGDDAYGASIHSSLRGEWDYDLDWKPLGGYPVQFGWLRAVRRAHKAVQRGLDVGVPTLILRSKLSSRAKQFGDEIDVVDAVLDVTQIQRWAGCLGDRTTVVPITGARHDVLLSAAKPRAKAFAEIGNWLDWLHTYLDEADT</sequence>
<evidence type="ECO:0000259" key="1">
    <source>
        <dbReference type="Pfam" id="PF12146"/>
    </source>
</evidence>
<proteinExistence type="predicted"/>
<evidence type="ECO:0000313" key="3">
    <source>
        <dbReference type="Proteomes" id="UP000535543"/>
    </source>
</evidence>
<dbReference type="AlphaFoldDB" id="A0A848K756"/>
<dbReference type="GO" id="GO:0016787">
    <property type="term" value="F:hydrolase activity"/>
    <property type="evidence" value="ECO:0007669"/>
    <property type="project" value="UniProtKB-KW"/>
</dbReference>
<dbReference type="EMBL" id="VCQU01000001">
    <property type="protein sequence ID" value="NMN94209.1"/>
    <property type="molecule type" value="Genomic_DNA"/>
</dbReference>
<dbReference type="Proteomes" id="UP000535543">
    <property type="component" value="Unassembled WGS sequence"/>
</dbReference>
<dbReference type="InterPro" id="IPR022742">
    <property type="entry name" value="Hydrolase_4"/>
</dbReference>
<protein>
    <submittedName>
        <fullName evidence="2">Alpha/beta hydrolase</fullName>
    </submittedName>
</protein>
<reference evidence="2 3" key="1">
    <citation type="submission" date="2019-05" db="EMBL/GenBank/DDBJ databases">
        <authorList>
            <person name="Lee S.D."/>
        </authorList>
    </citation>
    <scope>NUCLEOTIDE SEQUENCE [LARGE SCALE GENOMIC DNA]</scope>
    <source>
        <strain evidence="2 3">YC2-7</strain>
    </source>
</reference>
<dbReference type="InterPro" id="IPR029058">
    <property type="entry name" value="AB_hydrolase_fold"/>
</dbReference>
<accession>A0A848K756</accession>
<gene>
    <name evidence="2" type="ORF">FGL95_04050</name>
</gene>